<evidence type="ECO:0000313" key="2">
    <source>
        <dbReference type="EMBL" id="KAF7371491.1"/>
    </source>
</evidence>
<feature type="region of interest" description="Disordered" evidence="1">
    <location>
        <begin position="124"/>
        <end position="195"/>
    </location>
</feature>
<protein>
    <submittedName>
        <fullName evidence="2">Uncharacterized protein</fullName>
    </submittedName>
</protein>
<name>A0A8H6Z6Z6_9AGAR</name>
<feature type="compositionally biased region" description="Pro residues" evidence="1">
    <location>
        <begin position="124"/>
        <end position="133"/>
    </location>
</feature>
<dbReference type="OrthoDB" id="3097944at2759"/>
<dbReference type="Proteomes" id="UP000620124">
    <property type="component" value="Unassembled WGS sequence"/>
</dbReference>
<organism evidence="2 3">
    <name type="scientific">Mycena venus</name>
    <dbReference type="NCBI Taxonomy" id="2733690"/>
    <lineage>
        <taxon>Eukaryota</taxon>
        <taxon>Fungi</taxon>
        <taxon>Dikarya</taxon>
        <taxon>Basidiomycota</taxon>
        <taxon>Agaricomycotina</taxon>
        <taxon>Agaricomycetes</taxon>
        <taxon>Agaricomycetidae</taxon>
        <taxon>Agaricales</taxon>
        <taxon>Marasmiineae</taxon>
        <taxon>Mycenaceae</taxon>
        <taxon>Mycena</taxon>
    </lineage>
</organism>
<dbReference type="AlphaFoldDB" id="A0A8H6Z6Z6"/>
<feature type="compositionally biased region" description="Basic residues" evidence="1">
    <location>
        <begin position="186"/>
        <end position="195"/>
    </location>
</feature>
<sequence length="195" mass="20562">MASLPEFGSVGLAIDSTFDFLSDFNWNPDVSTYSSSNFGGADIRGLLAQDVPNGVLSTGDPTLFGLATYSCNAVIPSSFDTTAVDPLDNFLASYGFIGSSTDLGTIIDPSFAFAGPLNLPMPPLPPPVSPPAASPAVGQSSKPEPGPSAPRSRRSREEVDIGNILHTTRARTPSKRFAEYVDVSGRPRKKPKSKK</sequence>
<reference evidence="2" key="1">
    <citation type="submission" date="2020-05" db="EMBL/GenBank/DDBJ databases">
        <title>Mycena genomes resolve the evolution of fungal bioluminescence.</title>
        <authorList>
            <person name="Tsai I.J."/>
        </authorList>
    </citation>
    <scope>NUCLEOTIDE SEQUENCE</scope>
    <source>
        <strain evidence="2">CCC161011</strain>
    </source>
</reference>
<evidence type="ECO:0000313" key="3">
    <source>
        <dbReference type="Proteomes" id="UP000620124"/>
    </source>
</evidence>
<keyword evidence="3" id="KW-1185">Reference proteome</keyword>
<dbReference type="EMBL" id="JACAZI010000001">
    <property type="protein sequence ID" value="KAF7371491.1"/>
    <property type="molecule type" value="Genomic_DNA"/>
</dbReference>
<proteinExistence type="predicted"/>
<comment type="caution">
    <text evidence="2">The sequence shown here is derived from an EMBL/GenBank/DDBJ whole genome shotgun (WGS) entry which is preliminary data.</text>
</comment>
<gene>
    <name evidence="2" type="ORF">MVEN_00003700</name>
</gene>
<accession>A0A8H6Z6Z6</accession>
<evidence type="ECO:0000256" key="1">
    <source>
        <dbReference type="SAM" id="MobiDB-lite"/>
    </source>
</evidence>